<evidence type="ECO:0000313" key="4">
    <source>
        <dbReference type="Proteomes" id="UP001597512"/>
    </source>
</evidence>
<evidence type="ECO:0000259" key="2">
    <source>
        <dbReference type="Pfam" id="PF09917"/>
    </source>
</evidence>
<evidence type="ECO:0000256" key="1">
    <source>
        <dbReference type="SAM" id="SignalP"/>
    </source>
</evidence>
<dbReference type="Pfam" id="PF09917">
    <property type="entry name" value="DUF2147"/>
    <property type="match status" value="1"/>
</dbReference>
<accession>A0ABW6ANG8</accession>
<keyword evidence="4" id="KW-1185">Reference proteome</keyword>
<gene>
    <name evidence="3" type="ORF">ACFS25_18065</name>
</gene>
<protein>
    <submittedName>
        <fullName evidence="3">DUF2147 domain-containing protein</fullName>
    </submittedName>
</protein>
<reference evidence="4" key="1">
    <citation type="journal article" date="2019" name="Int. J. Syst. Evol. Microbiol.">
        <title>The Global Catalogue of Microorganisms (GCM) 10K type strain sequencing project: providing services to taxonomists for standard genome sequencing and annotation.</title>
        <authorList>
            <consortium name="The Broad Institute Genomics Platform"/>
            <consortium name="The Broad Institute Genome Sequencing Center for Infectious Disease"/>
            <person name="Wu L."/>
            <person name="Ma J."/>
        </authorList>
    </citation>
    <scope>NUCLEOTIDE SEQUENCE [LARGE SCALE GENOMIC DNA]</scope>
    <source>
        <strain evidence="4">KCTC 52490</strain>
    </source>
</reference>
<dbReference type="InterPro" id="IPR019223">
    <property type="entry name" value="DUF2147"/>
</dbReference>
<dbReference type="PANTHER" id="PTHR36919:SF2">
    <property type="entry name" value="BLL6627 PROTEIN"/>
    <property type="match status" value="1"/>
</dbReference>
<dbReference type="Gene3D" id="2.40.128.520">
    <property type="match status" value="1"/>
</dbReference>
<sequence>MNAFRLTTLLLLVCISLSSLAPKADDPDALLGKWLSSKKRNQVHIYKQGTKYFGKLVWMLEPNDPTTNKPKLDKENPDEKLRSRPLMQVVLVTNLTYKGNNVWGDGEIYNPEDGKTYNCEVTLKDANSIDLRGYVMGISFLGKSKTWTRVK</sequence>
<feature type="domain" description="DUF2147" evidence="2">
    <location>
        <begin position="32"/>
        <end position="149"/>
    </location>
</feature>
<organism evidence="3 4">
    <name type="scientific">Spirosoma flavum</name>
    <dbReference type="NCBI Taxonomy" id="2048557"/>
    <lineage>
        <taxon>Bacteria</taxon>
        <taxon>Pseudomonadati</taxon>
        <taxon>Bacteroidota</taxon>
        <taxon>Cytophagia</taxon>
        <taxon>Cytophagales</taxon>
        <taxon>Cytophagaceae</taxon>
        <taxon>Spirosoma</taxon>
    </lineage>
</organism>
<name>A0ABW6ANG8_9BACT</name>
<proteinExistence type="predicted"/>
<keyword evidence="1" id="KW-0732">Signal</keyword>
<feature type="chain" id="PRO_5047502934" evidence="1">
    <location>
        <begin position="25"/>
        <end position="151"/>
    </location>
</feature>
<dbReference type="RefSeq" id="WP_381503838.1">
    <property type="nucleotide sequence ID" value="NZ_JBHUOM010000019.1"/>
</dbReference>
<dbReference type="EMBL" id="JBHUOM010000019">
    <property type="protein sequence ID" value="MFD2935693.1"/>
    <property type="molecule type" value="Genomic_DNA"/>
</dbReference>
<evidence type="ECO:0000313" key="3">
    <source>
        <dbReference type="EMBL" id="MFD2935693.1"/>
    </source>
</evidence>
<comment type="caution">
    <text evidence="3">The sequence shown here is derived from an EMBL/GenBank/DDBJ whole genome shotgun (WGS) entry which is preliminary data.</text>
</comment>
<dbReference type="PANTHER" id="PTHR36919">
    <property type="entry name" value="BLR1215 PROTEIN"/>
    <property type="match status" value="1"/>
</dbReference>
<feature type="signal peptide" evidence="1">
    <location>
        <begin position="1"/>
        <end position="24"/>
    </location>
</feature>
<dbReference type="Proteomes" id="UP001597512">
    <property type="component" value="Unassembled WGS sequence"/>
</dbReference>